<name>Q5NA82_ORYSJ</name>
<dbReference type="Proteomes" id="UP000817658">
    <property type="component" value="Chromosome 1"/>
</dbReference>
<evidence type="ECO:0000313" key="2">
    <source>
        <dbReference type="EMBL" id="BAD81623.1"/>
    </source>
</evidence>
<dbReference type="EMBL" id="AP003201">
    <property type="protein sequence ID" value="BAD81623.1"/>
    <property type="molecule type" value="Genomic_DNA"/>
</dbReference>
<dbReference type="AlphaFoldDB" id="Q5NA82"/>
<protein>
    <submittedName>
        <fullName evidence="2">Uncharacterized protein</fullName>
    </submittedName>
</protein>
<feature type="compositionally biased region" description="Gly residues" evidence="1">
    <location>
        <begin position="1"/>
        <end position="12"/>
    </location>
</feature>
<gene>
    <name evidence="2" type="primary">B1066G12.12</name>
</gene>
<feature type="compositionally biased region" description="Low complexity" evidence="1">
    <location>
        <begin position="13"/>
        <end position="22"/>
    </location>
</feature>
<proteinExistence type="predicted"/>
<evidence type="ECO:0000256" key="1">
    <source>
        <dbReference type="SAM" id="MobiDB-lite"/>
    </source>
</evidence>
<feature type="region of interest" description="Disordered" evidence="1">
    <location>
        <begin position="1"/>
        <end position="25"/>
    </location>
</feature>
<sequence length="58" mass="6120">MAGGGLSSGGGRAAEAAAAATGPLKRQWQRDGRRCTARFVDDFVNDLWIVDDIVDGQL</sequence>
<organism evidence="2">
    <name type="scientific">Oryza sativa subsp. japonica</name>
    <name type="common">Rice</name>
    <dbReference type="NCBI Taxonomy" id="39947"/>
    <lineage>
        <taxon>Eukaryota</taxon>
        <taxon>Viridiplantae</taxon>
        <taxon>Streptophyta</taxon>
        <taxon>Embryophyta</taxon>
        <taxon>Tracheophyta</taxon>
        <taxon>Spermatophyta</taxon>
        <taxon>Magnoliopsida</taxon>
        <taxon>Liliopsida</taxon>
        <taxon>Poales</taxon>
        <taxon>Poaceae</taxon>
        <taxon>BOP clade</taxon>
        <taxon>Oryzoideae</taxon>
        <taxon>Oryzeae</taxon>
        <taxon>Oryzinae</taxon>
        <taxon>Oryza</taxon>
        <taxon>Oryza sativa</taxon>
    </lineage>
</organism>
<reference evidence="2" key="1">
    <citation type="journal article" date="2002" name="Nature">
        <title>The genome sequence and structure of rice chromosome 1.</title>
        <authorList>
            <person name="Sasaki T."/>
            <person name="Matsumoto T."/>
            <person name="Yamamoto K."/>
            <person name="Sakata K."/>
            <person name="Baba T."/>
            <person name="Katayose Y."/>
            <person name="Wu J."/>
            <person name="Niimura Y."/>
            <person name="Cheng Z."/>
            <person name="Nagamura Y."/>
            <person name="Antonio B.A."/>
            <person name="Kanamori H."/>
            <person name="Hosokawa S."/>
            <person name="Masukawa M."/>
            <person name="Arikawa K."/>
            <person name="Chiden Y."/>
            <person name="Hayashi M."/>
            <person name="Okamoto M."/>
            <person name="Ando T."/>
            <person name="Aoki H."/>
            <person name="Arita K."/>
            <person name="Hamada M."/>
            <person name="Harada C."/>
            <person name="Hijishita S."/>
            <person name="Honda M."/>
            <person name="Ichikawa Y."/>
            <person name="Idonuma A."/>
            <person name="Iijima M."/>
            <person name="Ikeda M."/>
            <person name="Ikeno M."/>
            <person name="Itoh S."/>
            <person name="Itoh T."/>
            <person name="Itoh Y."/>
            <person name="Itoh Y."/>
            <person name="Iwabuchi A."/>
            <person name="Kamiya K."/>
            <person name="Karasawa W."/>
            <person name="Katagiri S."/>
            <person name="Kikuta A."/>
            <person name="Kobayashi N."/>
            <person name="Kono I."/>
            <person name="Machita K."/>
            <person name="Maehara T."/>
            <person name="Mizuno H."/>
            <person name="Mizubayashi T."/>
            <person name="Mukai Y."/>
            <person name="Nagasaki H."/>
            <person name="Nakashima M."/>
            <person name="Nakama Y."/>
            <person name="Nakamichi Y."/>
            <person name="Nakamura M."/>
            <person name="Namiki N."/>
            <person name="Negishi M."/>
            <person name="Ohta I."/>
            <person name="Ono N."/>
            <person name="Saji S."/>
            <person name="Sakai K."/>
            <person name="Shibata M."/>
            <person name="Shimokawa T."/>
            <person name="Shomura A."/>
            <person name="Song J."/>
            <person name="Takazaki Y."/>
            <person name="Terasawa K."/>
            <person name="Tsuji K."/>
            <person name="Waki K."/>
            <person name="Yamagata H."/>
            <person name="Yamane H."/>
            <person name="Yoshiki S."/>
            <person name="Yoshihara R."/>
            <person name="Yukawa K."/>
            <person name="Zhong H."/>
            <person name="Iwama H."/>
            <person name="Endo T."/>
            <person name="Ito H."/>
            <person name="Hahn J.H."/>
            <person name="Kim H.I."/>
            <person name="Eun M.Y."/>
            <person name="Yano M."/>
            <person name="Jiang J."/>
            <person name="Gojobori T."/>
        </authorList>
    </citation>
    <scope>NUCLEOTIDE SEQUENCE [LARGE SCALE GENOMIC DNA]</scope>
</reference>
<accession>Q5NA82</accession>